<dbReference type="EMBL" id="BMAT01009483">
    <property type="protein sequence ID" value="GFS07089.1"/>
    <property type="molecule type" value="Genomic_DNA"/>
</dbReference>
<sequence>MDISTINESLTFGVTEAYTPAPRSYVSEFLLTLTVISYIRPVIILFGLLSNVINITVFLKAGTLDNVTVLLIALACSDFIFLAFISTHMSGFLIFALVKLNPWPFHPRLLIFLLYWPANTAYDVSCFHAVSLGVMRCACVAMPLKFKLVFTKSRTIKWSMFLVALAVLLRIPVLTVNRIAWRTDPATNVSSLYLASVNRESMVRINDFLNRGIVMYLAYITIITSVAVLSFKLYQASKIRQRCTVAGPQTLGKVLEKPAAQGLSARDLQVVKSVVLVCSIFILAQLPFIVFATIRLINPEFDENKMNAYLSHIFSQVSLTFYQLNASINIFVYYNYNSKFRSVFKSLLLAKCTQK</sequence>
<dbReference type="Proteomes" id="UP000762676">
    <property type="component" value="Unassembled WGS sequence"/>
</dbReference>
<name>A0AAV4ID92_9GAST</name>
<dbReference type="AlphaFoldDB" id="A0AAV4ID92"/>
<dbReference type="InterPro" id="IPR019424">
    <property type="entry name" value="7TM_GPCR_Srsx"/>
</dbReference>
<dbReference type="SUPFAM" id="SSF81321">
    <property type="entry name" value="Family A G protein-coupled receptor-like"/>
    <property type="match status" value="1"/>
</dbReference>
<dbReference type="PANTHER" id="PTHR24243:SF230">
    <property type="entry name" value="G-PROTEIN COUPLED RECEPTORS FAMILY 1 PROFILE DOMAIN-CONTAINING PROTEIN"/>
    <property type="match status" value="1"/>
</dbReference>
<evidence type="ECO:0000256" key="6">
    <source>
        <dbReference type="ARBA" id="ARBA00023170"/>
    </source>
</evidence>
<evidence type="ECO:0000256" key="4">
    <source>
        <dbReference type="ARBA" id="ARBA00023040"/>
    </source>
</evidence>
<feature type="transmembrane region" description="Helical" evidence="8">
    <location>
        <begin position="317"/>
        <end position="336"/>
    </location>
</feature>
<keyword evidence="6 10" id="KW-0675">Receptor</keyword>
<organism evidence="10 11">
    <name type="scientific">Elysia marginata</name>
    <dbReference type="NCBI Taxonomy" id="1093978"/>
    <lineage>
        <taxon>Eukaryota</taxon>
        <taxon>Metazoa</taxon>
        <taxon>Spiralia</taxon>
        <taxon>Lophotrochozoa</taxon>
        <taxon>Mollusca</taxon>
        <taxon>Gastropoda</taxon>
        <taxon>Heterobranchia</taxon>
        <taxon>Euthyneura</taxon>
        <taxon>Panpulmonata</taxon>
        <taxon>Sacoglossa</taxon>
        <taxon>Placobranchoidea</taxon>
        <taxon>Plakobranchidae</taxon>
        <taxon>Elysia</taxon>
    </lineage>
</organism>
<dbReference type="GO" id="GO:0004930">
    <property type="term" value="F:G protein-coupled receptor activity"/>
    <property type="evidence" value="ECO:0007669"/>
    <property type="project" value="UniProtKB-KW"/>
</dbReference>
<feature type="transmembrane region" description="Helical" evidence="8">
    <location>
        <begin position="38"/>
        <end position="59"/>
    </location>
</feature>
<evidence type="ECO:0000256" key="5">
    <source>
        <dbReference type="ARBA" id="ARBA00023136"/>
    </source>
</evidence>
<protein>
    <submittedName>
        <fullName evidence="10">Chemosensory receptor A</fullName>
    </submittedName>
</protein>
<evidence type="ECO:0000313" key="10">
    <source>
        <dbReference type="EMBL" id="GFS07089.1"/>
    </source>
</evidence>
<keyword evidence="11" id="KW-1185">Reference proteome</keyword>
<evidence type="ECO:0000256" key="1">
    <source>
        <dbReference type="ARBA" id="ARBA00004141"/>
    </source>
</evidence>
<dbReference type="Pfam" id="PF10320">
    <property type="entry name" value="7TM_GPCR_Srsx"/>
    <property type="match status" value="1"/>
</dbReference>
<reference evidence="10 11" key="1">
    <citation type="journal article" date="2021" name="Elife">
        <title>Chloroplast acquisition without the gene transfer in kleptoplastic sea slugs, Plakobranchus ocellatus.</title>
        <authorList>
            <person name="Maeda T."/>
            <person name="Takahashi S."/>
            <person name="Yoshida T."/>
            <person name="Shimamura S."/>
            <person name="Takaki Y."/>
            <person name="Nagai Y."/>
            <person name="Toyoda A."/>
            <person name="Suzuki Y."/>
            <person name="Arimoto A."/>
            <person name="Ishii H."/>
            <person name="Satoh N."/>
            <person name="Nishiyama T."/>
            <person name="Hasebe M."/>
            <person name="Maruyama T."/>
            <person name="Minagawa J."/>
            <person name="Obokata J."/>
            <person name="Shigenobu S."/>
        </authorList>
    </citation>
    <scope>NUCLEOTIDE SEQUENCE [LARGE SCALE GENOMIC DNA]</scope>
</reference>
<keyword evidence="2 8" id="KW-0812">Transmembrane</keyword>
<dbReference type="Gene3D" id="1.20.1070.10">
    <property type="entry name" value="Rhodopsin 7-helix transmembrane proteins"/>
    <property type="match status" value="1"/>
</dbReference>
<dbReference type="PANTHER" id="PTHR24243">
    <property type="entry name" value="G-PROTEIN COUPLED RECEPTOR"/>
    <property type="match status" value="1"/>
</dbReference>
<dbReference type="GO" id="GO:0005886">
    <property type="term" value="C:plasma membrane"/>
    <property type="evidence" value="ECO:0007669"/>
    <property type="project" value="TreeGrafter"/>
</dbReference>
<comment type="subcellular location">
    <subcellularLocation>
        <location evidence="1">Membrane</location>
        <topology evidence="1">Multi-pass membrane protein</topology>
    </subcellularLocation>
</comment>
<evidence type="ECO:0000256" key="2">
    <source>
        <dbReference type="ARBA" id="ARBA00022692"/>
    </source>
</evidence>
<proteinExistence type="predicted"/>
<feature type="domain" description="G-protein coupled receptors family 1 profile" evidence="9">
    <location>
        <begin position="50"/>
        <end position="333"/>
    </location>
</feature>
<keyword evidence="5 8" id="KW-0472">Membrane</keyword>
<evidence type="ECO:0000256" key="3">
    <source>
        <dbReference type="ARBA" id="ARBA00022989"/>
    </source>
</evidence>
<dbReference type="InterPro" id="IPR000276">
    <property type="entry name" value="GPCR_Rhodpsn"/>
</dbReference>
<evidence type="ECO:0000313" key="11">
    <source>
        <dbReference type="Proteomes" id="UP000762676"/>
    </source>
</evidence>
<feature type="transmembrane region" description="Helical" evidence="8">
    <location>
        <begin position="71"/>
        <end position="100"/>
    </location>
</feature>
<gene>
    <name evidence="10" type="ORF">ElyMa_004722100</name>
</gene>
<keyword evidence="3 8" id="KW-1133">Transmembrane helix</keyword>
<dbReference type="PRINTS" id="PR00237">
    <property type="entry name" value="GPCRRHODOPSN"/>
</dbReference>
<keyword evidence="7" id="KW-0807">Transducer</keyword>
<keyword evidence="4" id="KW-0297">G-protein coupled receptor</keyword>
<feature type="transmembrane region" description="Helical" evidence="8">
    <location>
        <begin position="120"/>
        <end position="144"/>
    </location>
</feature>
<feature type="transmembrane region" description="Helical" evidence="8">
    <location>
        <begin position="213"/>
        <end position="234"/>
    </location>
</feature>
<feature type="transmembrane region" description="Helical" evidence="8">
    <location>
        <begin position="156"/>
        <end position="175"/>
    </location>
</feature>
<dbReference type="PROSITE" id="PS50262">
    <property type="entry name" value="G_PROTEIN_RECEP_F1_2"/>
    <property type="match status" value="1"/>
</dbReference>
<evidence type="ECO:0000256" key="7">
    <source>
        <dbReference type="ARBA" id="ARBA00023224"/>
    </source>
</evidence>
<comment type="caution">
    <text evidence="10">The sequence shown here is derived from an EMBL/GenBank/DDBJ whole genome shotgun (WGS) entry which is preliminary data.</text>
</comment>
<feature type="transmembrane region" description="Helical" evidence="8">
    <location>
        <begin position="274"/>
        <end position="297"/>
    </location>
</feature>
<accession>A0AAV4ID92</accession>
<dbReference type="InterPro" id="IPR017452">
    <property type="entry name" value="GPCR_Rhodpsn_7TM"/>
</dbReference>
<evidence type="ECO:0000256" key="8">
    <source>
        <dbReference type="SAM" id="Phobius"/>
    </source>
</evidence>
<evidence type="ECO:0000259" key="9">
    <source>
        <dbReference type="PROSITE" id="PS50262"/>
    </source>
</evidence>